<reference evidence="1 2" key="1">
    <citation type="submission" date="2016-11" db="EMBL/GenBank/DDBJ databases">
        <authorList>
            <person name="Jaros S."/>
            <person name="Januszkiewicz K."/>
            <person name="Wedrychowicz H."/>
        </authorList>
    </citation>
    <scope>NUCLEOTIDE SEQUENCE [LARGE SCALE GENOMIC DNA]</scope>
    <source>
        <strain evidence="1 2">ACAM 12</strain>
    </source>
</reference>
<proteinExistence type="predicted"/>
<evidence type="ECO:0000313" key="2">
    <source>
        <dbReference type="Proteomes" id="UP000190911"/>
    </source>
</evidence>
<dbReference type="Proteomes" id="UP000190911">
    <property type="component" value="Chromosome I"/>
</dbReference>
<dbReference type="CDD" id="cd06150">
    <property type="entry name" value="YjgF_YER057c_UK114_like_2"/>
    <property type="match status" value="1"/>
</dbReference>
<accession>A0A1M7IKU0</accession>
<dbReference type="PANTHER" id="PTHR47328:SF1">
    <property type="entry name" value="RUTC FAMILY PROTEIN YOAB"/>
    <property type="match status" value="1"/>
</dbReference>
<dbReference type="OrthoDB" id="6899345at2"/>
<dbReference type="STRING" id="29571.SAMN05878437_2828"/>
<evidence type="ECO:0000313" key="1">
    <source>
        <dbReference type="EMBL" id="SHM41228.1"/>
    </source>
</evidence>
<name>A0A1M7IKU0_9GAMM</name>
<dbReference type="SUPFAM" id="SSF55298">
    <property type="entry name" value="YjgF-like"/>
    <property type="match status" value="1"/>
</dbReference>
<dbReference type="InterPro" id="IPR006175">
    <property type="entry name" value="YjgF/YER057c/UK114"/>
</dbReference>
<dbReference type="Gene3D" id="3.30.1330.40">
    <property type="entry name" value="RutC-like"/>
    <property type="match status" value="1"/>
</dbReference>
<dbReference type="Pfam" id="PF01042">
    <property type="entry name" value="Ribonuc_L-PSP"/>
    <property type="match status" value="1"/>
</dbReference>
<gene>
    <name evidence="1" type="ORF">SAMN05878437_2828</name>
</gene>
<sequence>MSITRQRTNEKVSRIVIHNDTVYLCGQVALDVNDDIIGQTKSVLARIDDHLQEAGTDNSKILSALIHLKDNKDVATFNELWNEWLPEGCAPARSCVQSTMARDVILVEVTVVAAL</sequence>
<dbReference type="InterPro" id="IPR035959">
    <property type="entry name" value="RutC-like_sf"/>
</dbReference>
<dbReference type="RefSeq" id="WP_079554612.1">
    <property type="nucleotide sequence ID" value="NZ_LT670847.1"/>
</dbReference>
<protein>
    <submittedName>
        <fullName evidence="1">Enamine deaminase RidA, house cleaning of reactive enamine intermediates, YjgF/YER057c/UK114 family</fullName>
    </submittedName>
</protein>
<dbReference type="AlphaFoldDB" id="A0A1M7IKU0"/>
<keyword evidence="2" id="KW-1185">Reference proteome</keyword>
<dbReference type="PANTHER" id="PTHR47328">
    <property type="match status" value="1"/>
</dbReference>
<dbReference type="InterPro" id="IPR035709">
    <property type="entry name" value="YoaB-like"/>
</dbReference>
<dbReference type="InParanoid" id="A0A1M7IKU0"/>
<dbReference type="EMBL" id="LT670847">
    <property type="protein sequence ID" value="SHM41228.1"/>
    <property type="molecule type" value="Genomic_DNA"/>
</dbReference>
<dbReference type="FunCoup" id="A0A1M7IKU0">
    <property type="interactions" value="13"/>
</dbReference>
<organism evidence="1 2">
    <name type="scientific">Vreelandella subglaciescola</name>
    <dbReference type="NCBI Taxonomy" id="29571"/>
    <lineage>
        <taxon>Bacteria</taxon>
        <taxon>Pseudomonadati</taxon>
        <taxon>Pseudomonadota</taxon>
        <taxon>Gammaproteobacteria</taxon>
        <taxon>Oceanospirillales</taxon>
        <taxon>Halomonadaceae</taxon>
        <taxon>Vreelandella</taxon>
    </lineage>
</organism>